<feature type="compositionally biased region" description="Polar residues" evidence="1">
    <location>
        <begin position="223"/>
        <end position="233"/>
    </location>
</feature>
<evidence type="ECO:0000313" key="3">
    <source>
        <dbReference type="EMBL" id="KAJ1531822.1"/>
    </source>
</evidence>
<feature type="domain" description="WW" evidence="2">
    <location>
        <begin position="763"/>
        <end position="797"/>
    </location>
</feature>
<dbReference type="Gene3D" id="2.20.70.10">
    <property type="match status" value="2"/>
</dbReference>
<feature type="compositionally biased region" description="Low complexity" evidence="1">
    <location>
        <begin position="598"/>
        <end position="624"/>
    </location>
</feature>
<dbReference type="SUPFAM" id="SSF51045">
    <property type="entry name" value="WW domain"/>
    <property type="match status" value="2"/>
</dbReference>
<evidence type="ECO:0000259" key="2">
    <source>
        <dbReference type="PROSITE" id="PS50020"/>
    </source>
</evidence>
<dbReference type="PROSITE" id="PS50020">
    <property type="entry name" value="WW_DOMAIN_2"/>
    <property type="match status" value="2"/>
</dbReference>
<dbReference type="PANTHER" id="PTHR46697">
    <property type="entry name" value="FORMIN-BINDING PROTEIN 4"/>
    <property type="match status" value="1"/>
</dbReference>
<sequence>MKRRDGSSRRQVLDIDNPSTSWKKRRLNGSFQSSSLSKLVGSYASESDEEDGVKSKSLLDAKVDEFMKEVDSTKGNDDASIIPCAWQECYDEGTGYPYYWNMNTNEVTWEPPPELVAYQAAVAAKLAQTEAKVKAQVQQAQWAVEQAALGIIPEHPSPPKKISAPAPSLRKPSKFSSSGPPQSSNPRNQGRKRRPSSESEDEKIEMITSWVDEESEEEEETVNESQNRVSNNKKQNKDVSLKQSKPSSSSSSSAKKTEKIQKQTPMGPIGPPTTVVFGPKLPLPLSDTLPSKLKNRSRNGSTEEANEVESKVVIQKLRRLKTESDVIVGTRERVPIRKSLDRSRSGSPSDRLVVSKNKLVDSGSDSESGSEKSVLSRLQKHIEKLKDLGGSVPSDIKDLLTSATKSSSSSMTSADNIIALIEMEQPPDHKQDDKLLLSLKAAEQRVIRAVDRIEAERITNGSDKTKSQAQKPSSFALIAGYGDDSDQEEAVDSDTSTSAKDKTVKEKTLFPILGHEDNLKSDTSSKPVGKLPAVSDATVTLKANVDVPLKPSLVLDHGPGQKRKKRLDIGTIVPQPSVSLNSNTVPEVTDDPSKPKGGTDASTSGTASYTTAWSSTSSYSSDPTANDRRGFGFQVTPSDEEIATQQNKPKKGKISFIKAETINLTPEDSKNVRDGENEVDPLNTTSKSREDSDLHRSLSSLAQLVKAKLQFLNEGKEPVSPVQAMAIQIETLVSAWNAGALANSFLQRWLQSTGAELVQLERAAAPQGWAVQWDREYKRYFYCNLATKDTQWDYPVLPEDGSMKTEKKNEVPKPEAAPRAATPPPDDEDAMELCTTPPPEEDIESAACATPPPPRTFSPPPNPPPSKKLKTDGGKWDRDLSLADGESLESLGPSPQPPLPSAPQPPLPSSPPPPPPPPDTPPPPPPPGTPPSPTASSSSSSATTARVPELGEPLPPGVDNPADIPFIPVRPALPPAPMGHPAAHPVQVSHMALNPLQSVGVGTLHPGSVLGVPVLSGVGVGVPHAAMAMPYSGNVAVSVASSYPASTEAMLAGYNAVSWVDYMGYMGVYAAPAGPLQVASVAAPPLQYTGQAQAPPQPPTHAPQRKKELMSELTSFYSDIASLDSNSRDATEDDTSQDAALIEQTRGKTSTPPVTVAPVAPPTLEDSSKPQHSYEVSSPIVQAKSQSQSLESTADSSSARKKKKPKLAPGLTLKKKGVSNMVAKWQQVQEEVWKDYRNEENHE</sequence>
<feature type="compositionally biased region" description="Basic and acidic residues" evidence="1">
    <location>
        <begin position="869"/>
        <end position="881"/>
    </location>
</feature>
<dbReference type="InterPro" id="IPR053076">
    <property type="entry name" value="WW_domain_protein"/>
</dbReference>
<feature type="compositionally biased region" description="Low complexity" evidence="1">
    <location>
        <begin position="241"/>
        <end position="254"/>
    </location>
</feature>
<feature type="region of interest" description="Disordered" evidence="1">
    <location>
        <begin position="793"/>
        <end position="963"/>
    </location>
</feature>
<feature type="region of interest" description="Disordered" evidence="1">
    <location>
        <begin position="1143"/>
        <end position="1213"/>
    </location>
</feature>
<gene>
    <name evidence="3" type="ORF">ONE63_000475</name>
</gene>
<name>A0AAV7XZM3_9NEOP</name>
<reference evidence="3" key="1">
    <citation type="submission" date="2022-12" db="EMBL/GenBank/DDBJ databases">
        <title>Chromosome-level genome assembly of the bean flower thrips Megalurothrips usitatus.</title>
        <authorList>
            <person name="Ma L."/>
            <person name="Liu Q."/>
            <person name="Li H."/>
            <person name="Cai W."/>
        </authorList>
    </citation>
    <scope>NUCLEOTIDE SEQUENCE</scope>
    <source>
        <strain evidence="3">Cailab_2022a</strain>
    </source>
</reference>
<protein>
    <recommendedName>
        <fullName evidence="2">WW domain-containing protein</fullName>
    </recommendedName>
</protein>
<feature type="compositionally biased region" description="Pro residues" evidence="1">
    <location>
        <begin position="850"/>
        <end position="866"/>
    </location>
</feature>
<dbReference type="EMBL" id="JAPTSV010000001">
    <property type="protein sequence ID" value="KAJ1531822.1"/>
    <property type="molecule type" value="Genomic_DNA"/>
</dbReference>
<feature type="compositionally biased region" description="Acidic residues" evidence="1">
    <location>
        <begin position="483"/>
        <end position="492"/>
    </location>
</feature>
<proteinExistence type="predicted"/>
<feature type="region of interest" description="Disordered" evidence="1">
    <location>
        <begin position="551"/>
        <end position="693"/>
    </location>
</feature>
<dbReference type="PROSITE" id="PS01159">
    <property type="entry name" value="WW_DOMAIN_1"/>
    <property type="match status" value="1"/>
</dbReference>
<dbReference type="CDD" id="cd00201">
    <property type="entry name" value="WW"/>
    <property type="match status" value="2"/>
</dbReference>
<feature type="compositionally biased region" description="Basic and acidic residues" evidence="1">
    <location>
        <begin position="331"/>
        <end position="344"/>
    </location>
</feature>
<organism evidence="3 4">
    <name type="scientific">Megalurothrips usitatus</name>
    <name type="common">bean blossom thrips</name>
    <dbReference type="NCBI Taxonomy" id="439358"/>
    <lineage>
        <taxon>Eukaryota</taxon>
        <taxon>Metazoa</taxon>
        <taxon>Ecdysozoa</taxon>
        <taxon>Arthropoda</taxon>
        <taxon>Hexapoda</taxon>
        <taxon>Insecta</taxon>
        <taxon>Pterygota</taxon>
        <taxon>Neoptera</taxon>
        <taxon>Paraneoptera</taxon>
        <taxon>Thysanoptera</taxon>
        <taxon>Terebrantia</taxon>
        <taxon>Thripoidea</taxon>
        <taxon>Thripidae</taxon>
        <taxon>Megalurothrips</taxon>
    </lineage>
</organism>
<accession>A0AAV7XZM3</accession>
<feature type="compositionally biased region" description="Low complexity" evidence="1">
    <location>
        <begin position="160"/>
        <end position="186"/>
    </location>
</feature>
<evidence type="ECO:0000313" key="4">
    <source>
        <dbReference type="Proteomes" id="UP001075354"/>
    </source>
</evidence>
<feature type="compositionally biased region" description="Pro residues" evidence="1">
    <location>
        <begin position="894"/>
        <end position="933"/>
    </location>
</feature>
<dbReference type="AlphaFoldDB" id="A0AAV7XZM3"/>
<dbReference type="Pfam" id="PF00397">
    <property type="entry name" value="WW"/>
    <property type="match status" value="2"/>
</dbReference>
<keyword evidence="4" id="KW-1185">Reference proteome</keyword>
<feature type="domain" description="WW" evidence="2">
    <location>
        <begin position="80"/>
        <end position="114"/>
    </location>
</feature>
<dbReference type="SMART" id="SM00456">
    <property type="entry name" value="WW"/>
    <property type="match status" value="2"/>
</dbReference>
<feature type="compositionally biased region" description="Low complexity" evidence="1">
    <location>
        <begin position="360"/>
        <end position="375"/>
    </location>
</feature>
<comment type="caution">
    <text evidence="3">The sequence shown here is derived from an EMBL/GenBank/DDBJ whole genome shotgun (WGS) entry which is preliminary data.</text>
</comment>
<feature type="compositionally biased region" description="Acidic residues" evidence="1">
    <location>
        <begin position="211"/>
        <end position="222"/>
    </location>
</feature>
<dbReference type="InterPro" id="IPR036020">
    <property type="entry name" value="WW_dom_sf"/>
</dbReference>
<feature type="compositionally biased region" description="Polar residues" evidence="1">
    <location>
        <begin position="1170"/>
        <end position="1197"/>
    </location>
</feature>
<feature type="compositionally biased region" description="Basic and acidic residues" evidence="1">
    <location>
        <begin position="667"/>
        <end position="676"/>
    </location>
</feature>
<feature type="region of interest" description="Disordered" evidence="1">
    <location>
        <begin position="151"/>
        <end position="309"/>
    </location>
</feature>
<dbReference type="InterPro" id="IPR001202">
    <property type="entry name" value="WW_dom"/>
</dbReference>
<dbReference type="Proteomes" id="UP001075354">
    <property type="component" value="Chromosome 1"/>
</dbReference>
<feature type="compositionally biased region" description="Polar residues" evidence="1">
    <location>
        <begin position="574"/>
        <end position="586"/>
    </location>
</feature>
<dbReference type="PANTHER" id="PTHR46697:SF1">
    <property type="entry name" value="FORMIN-BINDING PROTEIN 4"/>
    <property type="match status" value="1"/>
</dbReference>
<feature type="compositionally biased region" description="Polar residues" evidence="1">
    <location>
        <begin position="459"/>
        <end position="473"/>
    </location>
</feature>
<feature type="region of interest" description="Disordered" evidence="1">
    <location>
        <begin position="331"/>
        <end position="375"/>
    </location>
</feature>
<feature type="compositionally biased region" description="Basic and acidic residues" evidence="1">
    <location>
        <begin position="801"/>
        <end position="813"/>
    </location>
</feature>
<feature type="region of interest" description="Disordered" evidence="1">
    <location>
        <begin position="454"/>
        <end position="503"/>
    </location>
</feature>
<evidence type="ECO:0000256" key="1">
    <source>
        <dbReference type="SAM" id="MobiDB-lite"/>
    </source>
</evidence>